<accession>A0A067R0G9</accession>
<dbReference type="AlphaFoldDB" id="A0A067R0G9"/>
<dbReference type="InParanoid" id="A0A067R0G9"/>
<evidence type="ECO:0000313" key="2">
    <source>
        <dbReference type="Proteomes" id="UP000027135"/>
    </source>
</evidence>
<name>A0A067R0G9_ZOONE</name>
<dbReference type="Proteomes" id="UP000027135">
    <property type="component" value="Unassembled WGS sequence"/>
</dbReference>
<dbReference type="EMBL" id="KK852804">
    <property type="protein sequence ID" value="KDR16231.1"/>
    <property type="molecule type" value="Genomic_DNA"/>
</dbReference>
<protein>
    <submittedName>
        <fullName evidence="1">Uncharacterized protein</fullName>
    </submittedName>
</protein>
<reference evidence="1 2" key="1">
    <citation type="journal article" date="2014" name="Nat. Commun.">
        <title>Molecular traces of alternative social organization in a termite genome.</title>
        <authorList>
            <person name="Terrapon N."/>
            <person name="Li C."/>
            <person name="Robertson H.M."/>
            <person name="Ji L."/>
            <person name="Meng X."/>
            <person name="Booth W."/>
            <person name="Chen Z."/>
            <person name="Childers C.P."/>
            <person name="Glastad K.M."/>
            <person name="Gokhale K."/>
            <person name="Gowin J."/>
            <person name="Gronenberg W."/>
            <person name="Hermansen R.A."/>
            <person name="Hu H."/>
            <person name="Hunt B.G."/>
            <person name="Huylmans A.K."/>
            <person name="Khalil S.M."/>
            <person name="Mitchell R.D."/>
            <person name="Munoz-Torres M.C."/>
            <person name="Mustard J.A."/>
            <person name="Pan H."/>
            <person name="Reese J.T."/>
            <person name="Scharf M.E."/>
            <person name="Sun F."/>
            <person name="Vogel H."/>
            <person name="Xiao J."/>
            <person name="Yang W."/>
            <person name="Yang Z."/>
            <person name="Yang Z."/>
            <person name="Zhou J."/>
            <person name="Zhu J."/>
            <person name="Brent C.S."/>
            <person name="Elsik C.G."/>
            <person name="Goodisman M.A."/>
            <person name="Liberles D.A."/>
            <person name="Roe R.M."/>
            <person name="Vargo E.L."/>
            <person name="Vilcinskas A."/>
            <person name="Wang J."/>
            <person name="Bornberg-Bauer E."/>
            <person name="Korb J."/>
            <person name="Zhang G."/>
            <person name="Liebig J."/>
        </authorList>
    </citation>
    <scope>NUCLEOTIDE SEQUENCE [LARGE SCALE GENOMIC DNA]</scope>
    <source>
        <tissue evidence="1">Whole organism</tissue>
    </source>
</reference>
<evidence type="ECO:0000313" key="1">
    <source>
        <dbReference type="EMBL" id="KDR16231.1"/>
    </source>
</evidence>
<proteinExistence type="predicted"/>
<gene>
    <name evidence="1" type="ORF">L798_09648</name>
</gene>
<keyword evidence="2" id="KW-1185">Reference proteome</keyword>
<sequence length="100" mass="11101">MLYSSVNTVTGYGLDNQGSFPDRQRIFPIASGVRPAYEMDKQDLFSDGQRILPLASASRWALGPTQPPVQWVLGSFPGGKVWPRHDTDHSPPFSAEVRNE</sequence>
<organism evidence="1 2">
    <name type="scientific">Zootermopsis nevadensis</name>
    <name type="common">Dampwood termite</name>
    <dbReference type="NCBI Taxonomy" id="136037"/>
    <lineage>
        <taxon>Eukaryota</taxon>
        <taxon>Metazoa</taxon>
        <taxon>Ecdysozoa</taxon>
        <taxon>Arthropoda</taxon>
        <taxon>Hexapoda</taxon>
        <taxon>Insecta</taxon>
        <taxon>Pterygota</taxon>
        <taxon>Neoptera</taxon>
        <taxon>Polyneoptera</taxon>
        <taxon>Dictyoptera</taxon>
        <taxon>Blattodea</taxon>
        <taxon>Blattoidea</taxon>
        <taxon>Termitoidae</taxon>
        <taxon>Termopsidae</taxon>
        <taxon>Zootermopsis</taxon>
    </lineage>
</organism>